<dbReference type="Pfam" id="PF05973">
    <property type="entry name" value="Gp49"/>
    <property type="match status" value="1"/>
</dbReference>
<gene>
    <name evidence="1" type="ORF">NCTC1659_01410</name>
</gene>
<dbReference type="AlphaFoldDB" id="A0A1V4B244"/>
<name>A0A1V4B244_9PAST</name>
<dbReference type="EMBL" id="UGHF01000001">
    <property type="protein sequence ID" value="STO60138.1"/>
    <property type="molecule type" value="Genomic_DNA"/>
</dbReference>
<dbReference type="PANTHER" id="PTHR41791">
    <property type="entry name" value="SSL7039 PROTEIN"/>
    <property type="match status" value="1"/>
</dbReference>
<dbReference type="SUPFAM" id="SSF143011">
    <property type="entry name" value="RelE-like"/>
    <property type="match status" value="1"/>
</dbReference>
<evidence type="ECO:0000313" key="2">
    <source>
        <dbReference type="Proteomes" id="UP000254329"/>
    </source>
</evidence>
<dbReference type="PANTHER" id="PTHR41791:SF1">
    <property type="entry name" value="SSL7039 PROTEIN"/>
    <property type="match status" value="1"/>
</dbReference>
<accession>A0A1V4B244</accession>
<dbReference type="PIRSF" id="PIRSF028744">
    <property type="entry name" value="Addict_mod_HI1419"/>
    <property type="match status" value="1"/>
</dbReference>
<keyword evidence="2" id="KW-1185">Reference proteome</keyword>
<reference evidence="1 2" key="1">
    <citation type="submission" date="2018-06" db="EMBL/GenBank/DDBJ databases">
        <authorList>
            <consortium name="Pathogen Informatics"/>
            <person name="Doyle S."/>
        </authorList>
    </citation>
    <scope>NUCLEOTIDE SEQUENCE [LARGE SCALE GENOMIC DNA]</scope>
    <source>
        <strain evidence="1 2">NCTC1659</strain>
    </source>
</reference>
<organism evidence="1 2">
    <name type="scientific">Canicola haemoglobinophilus</name>
    <dbReference type="NCBI Taxonomy" id="733"/>
    <lineage>
        <taxon>Bacteria</taxon>
        <taxon>Pseudomonadati</taxon>
        <taxon>Pseudomonadota</taxon>
        <taxon>Gammaproteobacteria</taxon>
        <taxon>Pasteurellales</taxon>
        <taxon>Pasteurellaceae</taxon>
        <taxon>Canicola</taxon>
    </lineage>
</organism>
<dbReference type="InterPro" id="IPR009241">
    <property type="entry name" value="HigB-like"/>
</dbReference>
<evidence type="ECO:0000313" key="1">
    <source>
        <dbReference type="EMBL" id="STO60138.1"/>
    </source>
</evidence>
<sequence length="107" mass="12347">MYSIKQTSIFNQWLKNIKDSIARIMVIKRIERAKNGNFGDHKLLANTGGIYEMRIDTGKGYRIYYAKIGDIIYLLTNGGDKKTQQQDISDVQVILEKFKQLGDDENE</sequence>
<dbReference type="STRING" id="733.B0186_04235"/>
<dbReference type="NCBIfam" id="TIGR02683">
    <property type="entry name" value="upstrm_HI1419"/>
    <property type="match status" value="1"/>
</dbReference>
<dbReference type="Proteomes" id="UP000254329">
    <property type="component" value="Unassembled WGS sequence"/>
</dbReference>
<dbReference type="InterPro" id="IPR014056">
    <property type="entry name" value="TypeIITA-like_toxin_pred"/>
</dbReference>
<proteinExistence type="predicted"/>
<protein>
    <submittedName>
        <fullName evidence="1">Addiction module killer protein</fullName>
    </submittedName>
</protein>
<dbReference type="RefSeq" id="WP_078218150.1">
    <property type="nucleotide sequence ID" value="NZ_MUXZ01000009.1"/>
</dbReference>
<dbReference type="InterPro" id="IPR035093">
    <property type="entry name" value="RelE/ParE_toxin_dom_sf"/>
</dbReference>